<evidence type="ECO:0000313" key="1">
    <source>
        <dbReference type="EMBL" id="CCB87538.1"/>
    </source>
</evidence>
<dbReference type="HOGENOM" id="CLU_2410566_0_0_0"/>
<name>F8KXN7_PARAV</name>
<dbReference type="RefSeq" id="WP_013925647.1">
    <property type="nucleotide sequence ID" value="NC_015702.1"/>
</dbReference>
<dbReference type="STRING" id="765952.PUV_25880"/>
<dbReference type="Proteomes" id="UP000000495">
    <property type="component" value="Chromosome"/>
</dbReference>
<dbReference type="AlphaFoldDB" id="F8KXN7"/>
<sequence>MGLLFLFLHICKLSADNISALTEALEPEERADLTDFFKRAVFYDQFAYTFEGYKAIALSGDFLYYHLIPYGKDVIRAPSPGRLEGLVKAVKF</sequence>
<reference key="1">
    <citation type="journal article" date="2011" name="Mol. Biol. Evol.">
        <title>Unity in variety -- the pan-genome of the Chlamydiae.</title>
        <authorList>
            <person name="Collingro A."/>
            <person name="Tischler P."/>
            <person name="Weinmaier T."/>
            <person name="Penz T."/>
            <person name="Heinz E."/>
            <person name="Brunham R.C."/>
            <person name="Read T.D."/>
            <person name="Bavoil P.M."/>
            <person name="Sachse K."/>
            <person name="Kahane S."/>
            <person name="Friedman M.G."/>
            <person name="Rattei T."/>
            <person name="Myers G.S.A."/>
            <person name="Horn M."/>
        </authorList>
    </citation>
    <scope>NUCLEOTIDE SEQUENCE</scope>
    <source>
        <strain>UV7</strain>
    </source>
</reference>
<dbReference type="EMBL" id="FR872580">
    <property type="protein sequence ID" value="CCB87538.1"/>
    <property type="molecule type" value="Genomic_DNA"/>
</dbReference>
<protein>
    <submittedName>
        <fullName evidence="1">Uncharacterized protein</fullName>
    </submittedName>
</protein>
<gene>
    <name evidence="1" type="ordered locus">PUV_25880</name>
</gene>
<keyword evidence="2" id="KW-1185">Reference proteome</keyword>
<evidence type="ECO:0000313" key="2">
    <source>
        <dbReference type="Proteomes" id="UP000000495"/>
    </source>
</evidence>
<proteinExistence type="predicted"/>
<dbReference type="KEGG" id="puv:PUV_25880"/>
<accession>F8KXN7</accession>
<organism evidence="1 2">
    <name type="scientific">Parachlamydia acanthamoebae (strain UV7)</name>
    <dbReference type="NCBI Taxonomy" id="765952"/>
    <lineage>
        <taxon>Bacteria</taxon>
        <taxon>Pseudomonadati</taxon>
        <taxon>Chlamydiota</taxon>
        <taxon>Chlamydiia</taxon>
        <taxon>Parachlamydiales</taxon>
        <taxon>Parachlamydiaceae</taxon>
        <taxon>Parachlamydia</taxon>
    </lineage>
</organism>
<reference evidence="1 2" key="2">
    <citation type="journal article" date="2011" name="Mol. Biol. Evol.">
        <title>Unity in variety--the pan-genome of the Chlamydiae.</title>
        <authorList>
            <person name="Collingro A."/>
            <person name="Tischler P."/>
            <person name="Weinmaier T."/>
            <person name="Penz T."/>
            <person name="Heinz E."/>
            <person name="Brunham R.C."/>
            <person name="Read T.D."/>
            <person name="Bavoil P.M."/>
            <person name="Sachse K."/>
            <person name="Kahane S."/>
            <person name="Friedman M.G."/>
            <person name="Rattei T."/>
            <person name="Myers G.S."/>
            <person name="Horn M."/>
        </authorList>
    </citation>
    <scope>NUCLEOTIDE SEQUENCE [LARGE SCALE GENOMIC DNA]</scope>
    <source>
        <strain evidence="2">UV7</strain>
    </source>
</reference>